<accession>A0ABW3UJE6</accession>
<sequence length="426" mass="48186">MTTSGQRSETGKRVLLTGGRAPAALDLARQLAANGHLVFMAESCPQHLCRRSRAVRRSYIVPEPAIHPKAYVEALKQLIEKERIEWLLPMCEELFYVAGGLGELGSLCRVFVEPIDKLRRLHSKWEFIQLAAQLGLAVPETRLLTSPQDCLAFMERAAEEARLRHEAGGPAATKWVFKPVFSRFSSKVFLAEAAADGWRSYTQTIRELPVSAAAPWVAQQYMEGAAYCSYSIAHQGRITAHAVYPVRFTAGLGACISFEPVQHPGIDRWVERFVREEGFTGQIAFDFIEAEDGTVYPLECNPRATSGIHLFRPEDRLDQALFGGERQLQSEQKRITPQKDRRAMITVAMISYGLAAALSPAGRSRFSYWLRFLAGAQDVVLRLLDPQPFWQQFRLVYWNWRKGREHRISVMEASTRDIEWNGGEMK</sequence>
<reference evidence="2" key="1">
    <citation type="journal article" date="2019" name="Int. J. Syst. Evol. Microbiol.">
        <title>The Global Catalogue of Microorganisms (GCM) 10K type strain sequencing project: providing services to taxonomists for standard genome sequencing and annotation.</title>
        <authorList>
            <consortium name="The Broad Institute Genomics Platform"/>
            <consortium name="The Broad Institute Genome Sequencing Center for Infectious Disease"/>
            <person name="Wu L."/>
            <person name="Ma J."/>
        </authorList>
    </citation>
    <scope>NUCLEOTIDE SEQUENCE [LARGE SCALE GENOMIC DNA]</scope>
    <source>
        <strain evidence="2">CCUG 53270</strain>
    </source>
</reference>
<dbReference type="Gene3D" id="3.30.470.20">
    <property type="entry name" value="ATP-grasp fold, B domain"/>
    <property type="match status" value="1"/>
</dbReference>
<evidence type="ECO:0000313" key="2">
    <source>
        <dbReference type="Proteomes" id="UP001597180"/>
    </source>
</evidence>
<dbReference type="Proteomes" id="UP001597180">
    <property type="component" value="Unassembled WGS sequence"/>
</dbReference>
<dbReference type="SUPFAM" id="SSF56059">
    <property type="entry name" value="Glutathione synthetase ATP-binding domain-like"/>
    <property type="match status" value="1"/>
</dbReference>
<keyword evidence="2" id="KW-1185">Reference proteome</keyword>
<organism evidence="1 2">
    <name type="scientific">Paenibacillus vulneris</name>
    <dbReference type="NCBI Taxonomy" id="1133364"/>
    <lineage>
        <taxon>Bacteria</taxon>
        <taxon>Bacillati</taxon>
        <taxon>Bacillota</taxon>
        <taxon>Bacilli</taxon>
        <taxon>Bacillales</taxon>
        <taxon>Paenibacillaceae</taxon>
        <taxon>Paenibacillus</taxon>
    </lineage>
</organism>
<dbReference type="Gene3D" id="3.40.50.20">
    <property type="match status" value="1"/>
</dbReference>
<name>A0ABW3UJE6_9BACL</name>
<proteinExistence type="predicted"/>
<gene>
    <name evidence="1" type="ORF">ACFQ4B_11255</name>
</gene>
<dbReference type="EMBL" id="JBHTLU010000013">
    <property type="protein sequence ID" value="MFD1220701.1"/>
    <property type="molecule type" value="Genomic_DNA"/>
</dbReference>
<comment type="caution">
    <text evidence="1">The sequence shown here is derived from an EMBL/GenBank/DDBJ whole genome shotgun (WGS) entry which is preliminary data.</text>
</comment>
<dbReference type="RefSeq" id="WP_345587273.1">
    <property type="nucleotide sequence ID" value="NZ_BAABJG010000006.1"/>
</dbReference>
<evidence type="ECO:0008006" key="3">
    <source>
        <dbReference type="Google" id="ProtNLM"/>
    </source>
</evidence>
<protein>
    <recommendedName>
        <fullName evidence="3">ATP-grasp domain-containing protein</fullName>
    </recommendedName>
</protein>
<evidence type="ECO:0000313" key="1">
    <source>
        <dbReference type="EMBL" id="MFD1220701.1"/>
    </source>
</evidence>